<gene>
    <name evidence="2" type="ORF">MSZNOR_4999</name>
</gene>
<accession>A0ABM9I9M3</accession>
<proteinExistence type="predicted"/>
<sequence length="87" mass="9599">MPPTMARQGRQVLSEGEPEDGATDPVAGETVHKQALSEEDIRLQEHGYNKAHNEAKFGPGGRKDNPAPPARRQVDRNHMTGSFLEPR</sequence>
<evidence type="ECO:0000256" key="1">
    <source>
        <dbReference type="SAM" id="MobiDB-lite"/>
    </source>
</evidence>
<keyword evidence="3" id="KW-1185">Reference proteome</keyword>
<feature type="region of interest" description="Disordered" evidence="1">
    <location>
        <begin position="1"/>
        <end position="31"/>
    </location>
</feature>
<organism evidence="2 3">
    <name type="scientific">Methylocaldum szegediense</name>
    <dbReference type="NCBI Taxonomy" id="73780"/>
    <lineage>
        <taxon>Bacteria</taxon>
        <taxon>Pseudomonadati</taxon>
        <taxon>Pseudomonadota</taxon>
        <taxon>Gammaproteobacteria</taxon>
        <taxon>Methylococcales</taxon>
        <taxon>Methylococcaceae</taxon>
        <taxon>Methylocaldum</taxon>
    </lineage>
</organism>
<feature type="region of interest" description="Disordered" evidence="1">
    <location>
        <begin position="43"/>
        <end position="87"/>
    </location>
</feature>
<feature type="compositionally biased region" description="Basic and acidic residues" evidence="1">
    <location>
        <begin position="43"/>
        <end position="65"/>
    </location>
</feature>
<evidence type="ECO:0000313" key="3">
    <source>
        <dbReference type="Proteomes" id="UP001162030"/>
    </source>
</evidence>
<dbReference type="Proteomes" id="UP001162030">
    <property type="component" value="Chromosome"/>
</dbReference>
<protein>
    <submittedName>
        <fullName evidence="2">Uncharacterized protein</fullName>
    </submittedName>
</protein>
<reference evidence="2 3" key="1">
    <citation type="submission" date="2023-03" db="EMBL/GenBank/DDBJ databases">
        <authorList>
            <person name="Pearce D."/>
        </authorList>
    </citation>
    <scope>NUCLEOTIDE SEQUENCE [LARGE SCALE GENOMIC DNA]</scope>
    <source>
        <strain evidence="2">Msz</strain>
    </source>
</reference>
<name>A0ABM9I9M3_9GAMM</name>
<evidence type="ECO:0000313" key="2">
    <source>
        <dbReference type="EMBL" id="CAI8975824.1"/>
    </source>
</evidence>
<dbReference type="EMBL" id="OX458333">
    <property type="protein sequence ID" value="CAI8975824.1"/>
    <property type="molecule type" value="Genomic_DNA"/>
</dbReference>